<keyword evidence="2" id="KW-1133">Transmembrane helix</keyword>
<feature type="compositionally biased region" description="Basic and acidic residues" evidence="1">
    <location>
        <begin position="67"/>
        <end position="84"/>
    </location>
</feature>
<gene>
    <name evidence="3" type="ORF">SAMN04489809_2309</name>
</gene>
<dbReference type="EMBL" id="LT629770">
    <property type="protein sequence ID" value="SDS63769.1"/>
    <property type="molecule type" value="Genomic_DNA"/>
</dbReference>
<evidence type="ECO:0000313" key="3">
    <source>
        <dbReference type="EMBL" id="SDS63769.1"/>
    </source>
</evidence>
<protein>
    <submittedName>
        <fullName evidence="3">Uncharacterized protein</fullName>
    </submittedName>
</protein>
<keyword evidence="2" id="KW-0812">Transmembrane</keyword>
<dbReference type="AlphaFoldDB" id="A0A1H1TVX8"/>
<feature type="compositionally biased region" description="Basic and acidic residues" evidence="1">
    <location>
        <begin position="45"/>
        <end position="55"/>
    </location>
</feature>
<organism evidence="3 4">
    <name type="scientific">Microbacterium paraoxydans</name>
    <dbReference type="NCBI Taxonomy" id="199592"/>
    <lineage>
        <taxon>Bacteria</taxon>
        <taxon>Bacillati</taxon>
        <taxon>Actinomycetota</taxon>
        <taxon>Actinomycetes</taxon>
        <taxon>Micrococcales</taxon>
        <taxon>Microbacteriaceae</taxon>
        <taxon>Microbacterium</taxon>
    </lineage>
</organism>
<evidence type="ECO:0000256" key="1">
    <source>
        <dbReference type="SAM" id="MobiDB-lite"/>
    </source>
</evidence>
<feature type="transmembrane region" description="Helical" evidence="2">
    <location>
        <begin position="6"/>
        <end position="28"/>
    </location>
</feature>
<evidence type="ECO:0000313" key="4">
    <source>
        <dbReference type="Proteomes" id="UP000182126"/>
    </source>
</evidence>
<evidence type="ECO:0000256" key="2">
    <source>
        <dbReference type="SAM" id="Phobius"/>
    </source>
</evidence>
<reference evidence="3 4" key="1">
    <citation type="submission" date="2016-10" db="EMBL/GenBank/DDBJ databases">
        <authorList>
            <person name="de Groot N.N."/>
        </authorList>
    </citation>
    <scope>NUCLEOTIDE SEQUENCE [LARGE SCALE GENOMIC DNA]</scope>
    <source>
        <strain evidence="3 4">DSM 15019</strain>
    </source>
</reference>
<feature type="region of interest" description="Disordered" evidence="1">
    <location>
        <begin position="45"/>
        <end position="84"/>
    </location>
</feature>
<sequence>MNLNDYWTNAFWSVIPTIAVVAAFWFVLRSIIRADRNERKAHAKIEQQLRAERNHPRQLASADDERDPLPERRKRLPKADTGER</sequence>
<keyword evidence="2" id="KW-0472">Membrane</keyword>
<dbReference type="RefSeq" id="WP_081859903.1">
    <property type="nucleotide sequence ID" value="NZ_CBDRLF010000004.1"/>
</dbReference>
<proteinExistence type="predicted"/>
<dbReference type="Proteomes" id="UP000182126">
    <property type="component" value="Chromosome I"/>
</dbReference>
<accession>A0A1H1TVX8</accession>
<name>A0A1H1TVX8_9MICO</name>
<dbReference type="GeneID" id="77478172"/>